<evidence type="ECO:0000313" key="12">
    <source>
        <dbReference type="RefSeq" id="XP_022727938.1"/>
    </source>
</evidence>
<dbReference type="GO" id="GO:0009909">
    <property type="term" value="P:regulation of flower development"/>
    <property type="evidence" value="ECO:0007669"/>
    <property type="project" value="InterPro"/>
</dbReference>
<evidence type="ECO:0000256" key="7">
    <source>
        <dbReference type="PROSITE-ProRule" id="PRU00024"/>
    </source>
</evidence>
<dbReference type="InterPro" id="IPR045281">
    <property type="entry name" value="CONSTANS-like"/>
</dbReference>
<reference evidence="12" key="1">
    <citation type="submission" date="2025-08" db="UniProtKB">
        <authorList>
            <consortium name="RefSeq"/>
        </authorList>
    </citation>
    <scope>IDENTIFICATION</scope>
    <source>
        <tissue evidence="12">Fruit stalk</tissue>
    </source>
</reference>
<feature type="domain" description="B box-type" evidence="9">
    <location>
        <begin position="15"/>
        <end position="62"/>
    </location>
</feature>
<gene>
    <name evidence="12" type="primary">LOC111283637</name>
</gene>
<dbReference type="PANTHER" id="PTHR31319">
    <property type="entry name" value="ZINC FINGER PROTEIN CONSTANS-LIKE 4"/>
    <property type="match status" value="1"/>
</dbReference>
<dbReference type="PROSITE" id="PS51017">
    <property type="entry name" value="CCT"/>
    <property type="match status" value="1"/>
</dbReference>
<dbReference type="GO" id="GO:0003700">
    <property type="term" value="F:DNA-binding transcription factor activity"/>
    <property type="evidence" value="ECO:0007669"/>
    <property type="project" value="TreeGrafter"/>
</dbReference>
<dbReference type="Pfam" id="PF06203">
    <property type="entry name" value="CCT"/>
    <property type="match status" value="1"/>
</dbReference>
<evidence type="ECO:0000256" key="8">
    <source>
        <dbReference type="PROSITE-ProRule" id="PRU00357"/>
    </source>
</evidence>
<dbReference type="Proteomes" id="UP000515121">
    <property type="component" value="Unplaced"/>
</dbReference>
<dbReference type="InterPro" id="IPR010402">
    <property type="entry name" value="CCT_domain"/>
</dbReference>
<evidence type="ECO:0000256" key="1">
    <source>
        <dbReference type="ARBA" id="ARBA00004123"/>
    </source>
</evidence>
<evidence type="ECO:0000259" key="9">
    <source>
        <dbReference type="PROSITE" id="PS50119"/>
    </source>
</evidence>
<evidence type="ECO:0000313" key="11">
    <source>
        <dbReference type="Proteomes" id="UP000515121"/>
    </source>
</evidence>
<keyword evidence="11" id="KW-1185">Reference proteome</keyword>
<keyword evidence="6 8" id="KW-0539">Nucleus</keyword>
<dbReference type="InterPro" id="IPR049808">
    <property type="entry name" value="CONSTANS-like_Bbox1"/>
</dbReference>
<dbReference type="InterPro" id="IPR000315">
    <property type="entry name" value="Znf_B-box"/>
</dbReference>
<evidence type="ECO:0000259" key="10">
    <source>
        <dbReference type="PROSITE" id="PS51017"/>
    </source>
</evidence>
<dbReference type="Pfam" id="PF00643">
    <property type="entry name" value="zf-B_box"/>
    <property type="match status" value="1"/>
</dbReference>
<dbReference type="SMART" id="SM00336">
    <property type="entry name" value="BBOX"/>
    <property type="match status" value="2"/>
</dbReference>
<comment type="subcellular location">
    <subcellularLocation>
        <location evidence="1 8">Nucleus</location>
    </subcellularLocation>
</comment>
<dbReference type="KEGG" id="dzi:111283637"/>
<keyword evidence="5" id="KW-0862">Zinc</keyword>
<keyword evidence="4 7" id="KW-0863">Zinc-finger</keyword>
<evidence type="ECO:0000256" key="3">
    <source>
        <dbReference type="ARBA" id="ARBA00022723"/>
    </source>
</evidence>
<dbReference type="AlphaFoldDB" id="A0A6P5XI48"/>
<sequence length="377" mass="41655">MLKQETSDVAGGGNNWERVCDTCQSAACTVYCRADSAYLCAGCDARVHAANRVASRHERVWVCEACERAPAAFLCRADAASLCTTCDAEIHSANPLARRHHRVPILPISGCLYGPLATDQGGRKMASAAETEDGFMATEGDETIAEEDEDEAASWLLLNPGKNNNQNNGFLLGGEVDEYLDLVEYNSSIENQFIDQYNQQQQHYGVPHKSYGGDSVVPVQSGEAKDHLQQQQHQSFQYGLDYDSSKAAYSYNGSISHSVSVSSVDVGVVPESTISDISISHTRPPKGTIDLFSGPPIQMPPQLTPMDREARVLRYREKKKTRKFEKTIRYASRKAYAETRPRIKGRFAKRTDVEVEVDQMFSTTLMTETGYGIVPSF</sequence>
<evidence type="ECO:0000256" key="2">
    <source>
        <dbReference type="ARBA" id="ARBA00010024"/>
    </source>
</evidence>
<evidence type="ECO:0000256" key="6">
    <source>
        <dbReference type="ARBA" id="ARBA00023242"/>
    </source>
</evidence>
<organism evidence="11 12">
    <name type="scientific">Durio zibethinus</name>
    <name type="common">Durian</name>
    <dbReference type="NCBI Taxonomy" id="66656"/>
    <lineage>
        <taxon>Eukaryota</taxon>
        <taxon>Viridiplantae</taxon>
        <taxon>Streptophyta</taxon>
        <taxon>Embryophyta</taxon>
        <taxon>Tracheophyta</taxon>
        <taxon>Spermatophyta</taxon>
        <taxon>Magnoliopsida</taxon>
        <taxon>eudicotyledons</taxon>
        <taxon>Gunneridae</taxon>
        <taxon>Pentapetalae</taxon>
        <taxon>rosids</taxon>
        <taxon>malvids</taxon>
        <taxon>Malvales</taxon>
        <taxon>Malvaceae</taxon>
        <taxon>Helicteroideae</taxon>
        <taxon>Durio</taxon>
    </lineage>
</organism>
<feature type="domain" description="B box-type" evidence="9">
    <location>
        <begin position="58"/>
        <end position="105"/>
    </location>
</feature>
<dbReference type="PANTHER" id="PTHR31319:SF39">
    <property type="entry name" value="ZINC FINGER PROTEIN CONSTANS-LIKE 1"/>
    <property type="match status" value="1"/>
</dbReference>
<dbReference type="PROSITE" id="PS50119">
    <property type="entry name" value="ZF_BBOX"/>
    <property type="match status" value="2"/>
</dbReference>
<keyword evidence="3" id="KW-0479">Metal-binding</keyword>
<dbReference type="OrthoDB" id="153872at2759"/>
<evidence type="ECO:0000256" key="5">
    <source>
        <dbReference type="ARBA" id="ARBA00022833"/>
    </source>
</evidence>
<proteinExistence type="inferred from homology"/>
<feature type="domain" description="CCT" evidence="10">
    <location>
        <begin position="308"/>
        <end position="350"/>
    </location>
</feature>
<evidence type="ECO:0000256" key="4">
    <source>
        <dbReference type="ARBA" id="ARBA00022771"/>
    </source>
</evidence>
<dbReference type="GO" id="GO:0005634">
    <property type="term" value="C:nucleus"/>
    <property type="evidence" value="ECO:0007669"/>
    <property type="project" value="UniProtKB-SubCell"/>
</dbReference>
<dbReference type="CDD" id="cd19821">
    <property type="entry name" value="Bbox1_BBX-like"/>
    <property type="match status" value="2"/>
</dbReference>
<dbReference type="GO" id="GO:0008270">
    <property type="term" value="F:zinc ion binding"/>
    <property type="evidence" value="ECO:0007669"/>
    <property type="project" value="UniProtKB-KW"/>
</dbReference>
<protein>
    <submittedName>
        <fullName evidence="12">Zinc finger protein CONSTANS-LIKE 2-like</fullName>
    </submittedName>
</protein>
<comment type="similarity">
    <text evidence="2">Belongs to the CONSTANS family.</text>
</comment>
<name>A0A6P5XI48_DURZI</name>
<accession>A0A6P5XI48</accession>
<dbReference type="RefSeq" id="XP_022727938.1">
    <property type="nucleotide sequence ID" value="XM_022872203.1"/>
</dbReference>
<dbReference type="GeneID" id="111283637"/>
<dbReference type="GO" id="GO:2000028">
    <property type="term" value="P:regulation of photoperiodism, flowering"/>
    <property type="evidence" value="ECO:0007669"/>
    <property type="project" value="TreeGrafter"/>
</dbReference>